<feature type="region of interest" description="Disordered" evidence="3">
    <location>
        <begin position="1"/>
        <end position="112"/>
    </location>
</feature>
<feature type="compositionally biased region" description="Basic and acidic residues" evidence="3">
    <location>
        <begin position="49"/>
        <end position="58"/>
    </location>
</feature>
<dbReference type="PANTHER" id="PTHR31234:SF2">
    <property type="entry name" value="OS05G0199100 PROTEIN"/>
    <property type="match status" value="1"/>
</dbReference>
<evidence type="ECO:0000313" key="5">
    <source>
        <dbReference type="EMBL" id="KAK2655415.1"/>
    </source>
</evidence>
<keyword evidence="4" id="KW-0812">Transmembrane</keyword>
<dbReference type="InterPro" id="IPR044839">
    <property type="entry name" value="NDR1-like"/>
</dbReference>
<name>A0AAD9X9V0_9ROSI</name>
<proteinExistence type="predicted"/>
<dbReference type="GO" id="GO:0098542">
    <property type="term" value="P:defense response to other organism"/>
    <property type="evidence" value="ECO:0007669"/>
    <property type="project" value="InterPro"/>
</dbReference>
<dbReference type="GO" id="GO:0005886">
    <property type="term" value="C:plasma membrane"/>
    <property type="evidence" value="ECO:0007669"/>
    <property type="project" value="TreeGrafter"/>
</dbReference>
<dbReference type="Proteomes" id="UP001280121">
    <property type="component" value="Unassembled WGS sequence"/>
</dbReference>
<feature type="transmembrane region" description="Helical" evidence="4">
    <location>
        <begin position="135"/>
        <end position="158"/>
    </location>
</feature>
<keyword evidence="4" id="KW-1133">Transmembrane helix</keyword>
<dbReference type="AlphaFoldDB" id="A0AAD9X9V0"/>
<keyword evidence="2 4" id="KW-0472">Membrane</keyword>
<evidence type="ECO:0000256" key="2">
    <source>
        <dbReference type="ARBA" id="ARBA00023136"/>
    </source>
</evidence>
<evidence type="ECO:0000313" key="6">
    <source>
        <dbReference type="Proteomes" id="UP001280121"/>
    </source>
</evidence>
<reference evidence="5" key="1">
    <citation type="journal article" date="2023" name="Plant J.">
        <title>Genome sequences and population genomics provide insights into the demographic history, inbreeding, and mutation load of two 'living fossil' tree species of Dipteronia.</title>
        <authorList>
            <person name="Feng Y."/>
            <person name="Comes H.P."/>
            <person name="Chen J."/>
            <person name="Zhu S."/>
            <person name="Lu R."/>
            <person name="Zhang X."/>
            <person name="Li P."/>
            <person name="Qiu J."/>
            <person name="Olsen K.M."/>
            <person name="Qiu Y."/>
        </authorList>
    </citation>
    <scope>NUCLEOTIDE SEQUENCE</scope>
    <source>
        <strain evidence="5">KIB01</strain>
    </source>
</reference>
<dbReference type="EMBL" id="JANJYI010000003">
    <property type="protein sequence ID" value="KAK2655415.1"/>
    <property type="molecule type" value="Genomic_DNA"/>
</dbReference>
<protein>
    <recommendedName>
        <fullName evidence="7">Late embryogenesis abundant protein LEA-2 subgroup domain-containing protein</fullName>
    </recommendedName>
</protein>
<organism evidence="5 6">
    <name type="scientific">Dipteronia dyeriana</name>
    <dbReference type="NCBI Taxonomy" id="168575"/>
    <lineage>
        <taxon>Eukaryota</taxon>
        <taxon>Viridiplantae</taxon>
        <taxon>Streptophyta</taxon>
        <taxon>Embryophyta</taxon>
        <taxon>Tracheophyta</taxon>
        <taxon>Spermatophyta</taxon>
        <taxon>Magnoliopsida</taxon>
        <taxon>eudicotyledons</taxon>
        <taxon>Gunneridae</taxon>
        <taxon>Pentapetalae</taxon>
        <taxon>rosids</taxon>
        <taxon>malvids</taxon>
        <taxon>Sapindales</taxon>
        <taxon>Sapindaceae</taxon>
        <taxon>Hippocastanoideae</taxon>
        <taxon>Acereae</taxon>
        <taxon>Dipteronia</taxon>
    </lineage>
</organism>
<accession>A0AAD9X9V0</accession>
<evidence type="ECO:0000256" key="3">
    <source>
        <dbReference type="SAM" id="MobiDB-lite"/>
    </source>
</evidence>
<feature type="compositionally biased region" description="Polar residues" evidence="3">
    <location>
        <begin position="93"/>
        <end position="104"/>
    </location>
</feature>
<evidence type="ECO:0000256" key="4">
    <source>
        <dbReference type="SAM" id="Phobius"/>
    </source>
</evidence>
<keyword evidence="6" id="KW-1185">Reference proteome</keyword>
<gene>
    <name evidence="5" type="ORF">Ddye_008467</name>
</gene>
<evidence type="ECO:0000256" key="1">
    <source>
        <dbReference type="ARBA" id="ARBA00004370"/>
    </source>
</evidence>
<evidence type="ECO:0008006" key="7">
    <source>
        <dbReference type="Google" id="ProtNLM"/>
    </source>
</evidence>
<sequence>MNESRRTTPPAGAESSSGTNNQQPPAPPAGAESSDTNNQQPPPPPPEPNSDHHPETGGDHPQQAAIGYPATAMGYPAPNQRGIPPPYPPPYSLESNYNHQTPSYMQPLPQPQQPENYYTFQTYASRNNSMRLVRALLMCMILLVIFSCIGSIVMYFVARNQIPVFNISSFSVSKFNVSADSFSSVWEANVTMENRFRNTDFHFEHVQSNVYLDNNLLASSSVEKYANSISVPKNEKGTIPAKVVVNNSKLNSPEPEKSVIEELRNNWKDGSVEFSLKMSLWTSVKESFWRTRHWKIGILCKDVKIEFDKSESPNGKFKGSSKNCNSLF</sequence>
<comment type="subcellular location">
    <subcellularLocation>
        <location evidence="1">Membrane</location>
    </subcellularLocation>
</comment>
<comment type="caution">
    <text evidence="5">The sequence shown here is derived from an EMBL/GenBank/DDBJ whole genome shotgun (WGS) entry which is preliminary data.</text>
</comment>
<dbReference type="PANTHER" id="PTHR31234">
    <property type="entry name" value="LATE EMBRYOGENESIS ABUNDANT (LEA) HYDROXYPROLINE-RICH GLYCOPROTEIN FAMILY"/>
    <property type="match status" value="1"/>
</dbReference>